<feature type="domain" description="Amine oxidase" evidence="1">
    <location>
        <begin position="130"/>
        <end position="324"/>
    </location>
</feature>
<evidence type="ECO:0000313" key="2">
    <source>
        <dbReference type="EMBL" id="RAU18548.1"/>
    </source>
</evidence>
<evidence type="ECO:0000259" key="1">
    <source>
        <dbReference type="Pfam" id="PF01593"/>
    </source>
</evidence>
<comment type="caution">
    <text evidence="2">The sequence shown here is derived from an EMBL/GenBank/DDBJ whole genome shotgun (WGS) entry which is preliminary data.</text>
</comment>
<dbReference type="GO" id="GO:0016491">
    <property type="term" value="F:oxidoreductase activity"/>
    <property type="evidence" value="ECO:0007669"/>
    <property type="project" value="InterPro"/>
</dbReference>
<sequence>MDGQLNKKNAVAVVGAGLAGLRCASLLIDNGYDVTVFEKSRGTGGRLSSVRLGELSVDLGAPWIEPVSQDFRHWLMMQGPHLSLWRPRVCDFSFNKVSADRQVWVPVPRSSIITRHLLQKINFHSSVRVGVAWPDREGVLLRDERSVALGHFDKVVIATPAPQAALLLDAVQRYRQRAEAVMQKPCWVLLVSLDQRPEKLAEIDVVEGGQHGMFARIIRDSSKPERDGEVWVLQANDAWSSEYVNLTPETVSKELLAGFQEWLGESLVPSAVRVHRWLYSEACVEDEHLSLWDAETGIGACGDWLVRGGLEGAWRSGSSLAEKIMDDVSR</sequence>
<protein>
    <recommendedName>
        <fullName evidence="1">Amine oxidase domain-containing protein</fullName>
    </recommendedName>
</protein>
<dbReference type="PRINTS" id="PR00419">
    <property type="entry name" value="ADXRDTASE"/>
</dbReference>
<dbReference type="AlphaFoldDB" id="A0A364NN63"/>
<accession>A0A364NN63</accession>
<dbReference type="Pfam" id="PF13450">
    <property type="entry name" value="NAD_binding_8"/>
    <property type="match status" value="1"/>
</dbReference>
<name>A0A364NN63_9GAMM</name>
<proteinExistence type="predicted"/>
<dbReference type="Gene3D" id="3.90.660.10">
    <property type="match status" value="1"/>
</dbReference>
<dbReference type="Proteomes" id="UP000250744">
    <property type="component" value="Unassembled WGS sequence"/>
</dbReference>
<dbReference type="InterPro" id="IPR002937">
    <property type="entry name" value="Amino_oxidase"/>
</dbReference>
<keyword evidence="3" id="KW-1185">Reference proteome</keyword>
<organism evidence="2 3">
    <name type="scientific">Nitrincola tibetensis</name>
    <dbReference type="NCBI Taxonomy" id="2219697"/>
    <lineage>
        <taxon>Bacteria</taxon>
        <taxon>Pseudomonadati</taxon>
        <taxon>Pseudomonadota</taxon>
        <taxon>Gammaproteobacteria</taxon>
        <taxon>Oceanospirillales</taxon>
        <taxon>Oceanospirillaceae</taxon>
        <taxon>Nitrincola</taxon>
    </lineage>
</organism>
<dbReference type="EMBL" id="QKRX01000004">
    <property type="protein sequence ID" value="RAU18548.1"/>
    <property type="molecule type" value="Genomic_DNA"/>
</dbReference>
<dbReference type="SUPFAM" id="SSF51905">
    <property type="entry name" value="FAD/NAD(P)-binding domain"/>
    <property type="match status" value="1"/>
</dbReference>
<reference evidence="2 3" key="1">
    <citation type="submission" date="2018-06" db="EMBL/GenBank/DDBJ databases">
        <title>Nitrincola tibetense sp. nov., isolated from Lake XuguoCo on Tibetan Plateau.</title>
        <authorList>
            <person name="Xing P."/>
        </authorList>
    </citation>
    <scope>NUCLEOTIDE SEQUENCE [LARGE SCALE GENOMIC DNA]</scope>
    <source>
        <strain evidence="3">xg18</strain>
    </source>
</reference>
<gene>
    <name evidence="2" type="ORF">DN062_07175</name>
</gene>
<dbReference type="Pfam" id="PF01593">
    <property type="entry name" value="Amino_oxidase"/>
    <property type="match status" value="1"/>
</dbReference>
<dbReference type="Gene3D" id="3.50.50.60">
    <property type="entry name" value="FAD/NAD(P)-binding domain"/>
    <property type="match status" value="1"/>
</dbReference>
<evidence type="ECO:0000313" key="3">
    <source>
        <dbReference type="Proteomes" id="UP000250744"/>
    </source>
</evidence>
<dbReference type="PANTHER" id="PTHR16128">
    <property type="entry name" value="FAD/NAD(P)-BINDING OXIDOREDUCTASE FAMILY PROTEIN"/>
    <property type="match status" value="1"/>
</dbReference>
<dbReference type="OrthoDB" id="5792777at2"/>
<dbReference type="PANTHER" id="PTHR16128:SF5">
    <property type="entry name" value="FAD_NAD(P)-BINDING OXIDOREDUCTASE FAMILY PROTEIN"/>
    <property type="match status" value="1"/>
</dbReference>
<dbReference type="RefSeq" id="WP_112158653.1">
    <property type="nucleotide sequence ID" value="NZ_QKRX01000004.1"/>
</dbReference>
<dbReference type="InterPro" id="IPR036188">
    <property type="entry name" value="FAD/NAD-bd_sf"/>
</dbReference>